<dbReference type="GO" id="GO:0003941">
    <property type="term" value="F:L-serine ammonia-lyase activity"/>
    <property type="evidence" value="ECO:0007669"/>
    <property type="project" value="TreeGrafter"/>
</dbReference>
<dbReference type="SUPFAM" id="SSF53686">
    <property type="entry name" value="Tryptophan synthase beta subunit-like PLP-dependent enzymes"/>
    <property type="match status" value="1"/>
</dbReference>
<feature type="non-terminal residue" evidence="6">
    <location>
        <position position="136"/>
    </location>
</feature>
<dbReference type="Gene3D" id="3.40.50.1100">
    <property type="match status" value="2"/>
</dbReference>
<dbReference type="PANTHER" id="PTHR48078:SF7">
    <property type="entry name" value="BLL6502 PROTEIN"/>
    <property type="match status" value="1"/>
</dbReference>
<dbReference type="GO" id="GO:0006567">
    <property type="term" value="P:L-threonine catabolic process"/>
    <property type="evidence" value="ECO:0007669"/>
    <property type="project" value="TreeGrafter"/>
</dbReference>
<dbReference type="GO" id="GO:0004794">
    <property type="term" value="F:threonine deaminase activity"/>
    <property type="evidence" value="ECO:0007669"/>
    <property type="project" value="TreeGrafter"/>
</dbReference>
<evidence type="ECO:0000256" key="3">
    <source>
        <dbReference type="ARBA" id="ARBA00022898"/>
    </source>
</evidence>
<keyword evidence="4" id="KW-0456">Lyase</keyword>
<reference evidence="6" key="1">
    <citation type="submission" date="2018-05" db="EMBL/GenBank/DDBJ databases">
        <authorList>
            <person name="Lanie J.A."/>
            <person name="Ng W.-L."/>
            <person name="Kazmierczak K.M."/>
            <person name="Andrzejewski T.M."/>
            <person name="Davidsen T.M."/>
            <person name="Wayne K.J."/>
            <person name="Tettelin H."/>
            <person name="Glass J.I."/>
            <person name="Rusch D."/>
            <person name="Podicherti R."/>
            <person name="Tsui H.-C.T."/>
            <person name="Winkler M.E."/>
        </authorList>
    </citation>
    <scope>NUCLEOTIDE SEQUENCE</scope>
</reference>
<dbReference type="InterPro" id="IPR050147">
    <property type="entry name" value="Ser/Thr_Dehydratase"/>
</dbReference>
<comment type="cofactor">
    <cofactor evidence="1">
        <name>pyridoxal 5'-phosphate</name>
        <dbReference type="ChEBI" id="CHEBI:597326"/>
    </cofactor>
</comment>
<dbReference type="AlphaFoldDB" id="A0A382RCQ4"/>
<comment type="similarity">
    <text evidence="2">Belongs to the serine/threonine dehydratase family.</text>
</comment>
<accession>A0A382RCQ4</accession>
<dbReference type="EMBL" id="UINC01120493">
    <property type="protein sequence ID" value="SVC95012.1"/>
    <property type="molecule type" value="Genomic_DNA"/>
</dbReference>
<evidence type="ECO:0000256" key="1">
    <source>
        <dbReference type="ARBA" id="ARBA00001933"/>
    </source>
</evidence>
<sequence length="136" mass="14957">MYVKHENHQKLGAFKVRGGVNLLAQMEPQDLKKGVSTASSGNHGQSIAYAANIFGARAFIAVPEIANPGKVESMRNLGAEVIHYGEHFGIADQYMRDLSKEKGYKYINAVEETQLYAGVGTYTLEIIEDLPEVDII</sequence>
<dbReference type="PANTHER" id="PTHR48078">
    <property type="entry name" value="THREONINE DEHYDRATASE, MITOCHONDRIAL-RELATED"/>
    <property type="match status" value="1"/>
</dbReference>
<dbReference type="InterPro" id="IPR001926">
    <property type="entry name" value="TrpB-like_PALP"/>
</dbReference>
<evidence type="ECO:0000256" key="4">
    <source>
        <dbReference type="ARBA" id="ARBA00023239"/>
    </source>
</evidence>
<keyword evidence="3" id="KW-0663">Pyridoxal phosphate</keyword>
<feature type="non-terminal residue" evidence="6">
    <location>
        <position position="1"/>
    </location>
</feature>
<dbReference type="FunFam" id="3.40.50.1100:FF:000005">
    <property type="entry name" value="Threonine dehydratase catabolic"/>
    <property type="match status" value="1"/>
</dbReference>
<evidence type="ECO:0000259" key="5">
    <source>
        <dbReference type="Pfam" id="PF00291"/>
    </source>
</evidence>
<dbReference type="GO" id="GO:0006565">
    <property type="term" value="P:L-serine catabolic process"/>
    <property type="evidence" value="ECO:0007669"/>
    <property type="project" value="TreeGrafter"/>
</dbReference>
<dbReference type="Pfam" id="PF00291">
    <property type="entry name" value="PALP"/>
    <property type="match status" value="1"/>
</dbReference>
<name>A0A382RCQ4_9ZZZZ</name>
<dbReference type="InterPro" id="IPR036052">
    <property type="entry name" value="TrpB-like_PALP_sf"/>
</dbReference>
<organism evidence="6">
    <name type="scientific">marine metagenome</name>
    <dbReference type="NCBI Taxonomy" id="408172"/>
    <lineage>
        <taxon>unclassified sequences</taxon>
        <taxon>metagenomes</taxon>
        <taxon>ecological metagenomes</taxon>
    </lineage>
</organism>
<dbReference type="GO" id="GO:0009097">
    <property type="term" value="P:isoleucine biosynthetic process"/>
    <property type="evidence" value="ECO:0007669"/>
    <property type="project" value="TreeGrafter"/>
</dbReference>
<evidence type="ECO:0000256" key="2">
    <source>
        <dbReference type="ARBA" id="ARBA00010869"/>
    </source>
</evidence>
<protein>
    <recommendedName>
        <fullName evidence="5">Tryptophan synthase beta chain-like PALP domain-containing protein</fullName>
    </recommendedName>
</protein>
<evidence type="ECO:0000313" key="6">
    <source>
        <dbReference type="EMBL" id="SVC95012.1"/>
    </source>
</evidence>
<feature type="domain" description="Tryptophan synthase beta chain-like PALP" evidence="5">
    <location>
        <begin position="2"/>
        <end position="135"/>
    </location>
</feature>
<proteinExistence type="inferred from homology"/>
<gene>
    <name evidence="6" type="ORF">METZ01_LOCUS347866</name>
</gene>